<reference evidence="1 2" key="1">
    <citation type="submission" date="2020-08" db="EMBL/GenBank/DDBJ databases">
        <title>Genomic Encyclopedia of Type Strains, Phase III (KMG-III): the genomes of soil and plant-associated and newly described type strains.</title>
        <authorList>
            <person name="Whitman W."/>
        </authorList>
    </citation>
    <scope>NUCLEOTIDE SEQUENCE [LARGE SCALE GENOMIC DNA]</scope>
    <source>
        <strain evidence="1 2">CECT 3266</strain>
    </source>
</reference>
<accession>A0A7W7LPC3</accession>
<dbReference type="AlphaFoldDB" id="A0A7W7LPC3"/>
<dbReference type="Proteomes" id="UP000556084">
    <property type="component" value="Unassembled WGS sequence"/>
</dbReference>
<name>A0A7W7LPC3_9ACTN</name>
<comment type="caution">
    <text evidence="1">The sequence shown here is derived from an EMBL/GenBank/DDBJ whole genome shotgun (WGS) entry which is preliminary data.</text>
</comment>
<sequence length="142" mass="15410">MADGDRTGSIHYVRVAPGLLTVQALDIDSLHAAALYENQLRTHFIAEDARQGETVMAHEIEHQGEPHPQSADEAPTLLTVEDVARRLAEIAHHQHDDEAAHSLEDQLHADVLRTIAAGAPDAEFLAAAALRSGTVNFARWTA</sequence>
<gene>
    <name evidence="1" type="ORF">FHS39_002399</name>
</gene>
<evidence type="ECO:0000313" key="2">
    <source>
        <dbReference type="Proteomes" id="UP000556084"/>
    </source>
</evidence>
<protein>
    <submittedName>
        <fullName evidence="1">Uncharacterized protein</fullName>
    </submittedName>
</protein>
<dbReference type="EMBL" id="JACHJH010000003">
    <property type="protein sequence ID" value="MBB4893368.1"/>
    <property type="molecule type" value="Genomic_DNA"/>
</dbReference>
<evidence type="ECO:0000313" key="1">
    <source>
        <dbReference type="EMBL" id="MBB4893368.1"/>
    </source>
</evidence>
<organism evidence="1 2">
    <name type="scientific">Streptomyces olivoverticillatus</name>
    <dbReference type="NCBI Taxonomy" id="66427"/>
    <lineage>
        <taxon>Bacteria</taxon>
        <taxon>Bacillati</taxon>
        <taxon>Actinomycetota</taxon>
        <taxon>Actinomycetes</taxon>
        <taxon>Kitasatosporales</taxon>
        <taxon>Streptomycetaceae</taxon>
        <taxon>Streptomyces</taxon>
    </lineage>
</organism>
<proteinExistence type="predicted"/>
<dbReference type="RefSeq" id="WP_221462684.1">
    <property type="nucleotide sequence ID" value="NZ_JACHJH010000003.1"/>
</dbReference>
<keyword evidence="2" id="KW-1185">Reference proteome</keyword>